<evidence type="ECO:0000313" key="1">
    <source>
        <dbReference type="EMBL" id="KAH7653062.1"/>
    </source>
</evidence>
<name>A0ACB7TYD4_DIOAL</name>
<sequence length="267" mass="29663">MSSIITPRCHLLKPHHVLPSTIPKLSTSDQSLHSTWSHRFWLTTGCATFLTPIAKSLTISLTSSDLLPPLCASFLAFSLADLATGFYHWSIDNYGSSSTPLLGSQIQAFQGHHKHPSTITHRHFANNLHALGRAITFTVLPLHLAAGDNPTALAFIGVCSGCIMFSQQFHAWAHEKKSRLPPVVLALQEAGVLVSRSKHAKHHRSPYSNNYCIVSGMWNEVLDGMKVFEVLEMVLFFKLGVRPRSWVDPSIDWMEVEDDDDMVVVVD</sequence>
<evidence type="ECO:0000313" key="2">
    <source>
        <dbReference type="Proteomes" id="UP000827976"/>
    </source>
</evidence>
<organism evidence="1 2">
    <name type="scientific">Dioscorea alata</name>
    <name type="common">Purple yam</name>
    <dbReference type="NCBI Taxonomy" id="55571"/>
    <lineage>
        <taxon>Eukaryota</taxon>
        <taxon>Viridiplantae</taxon>
        <taxon>Streptophyta</taxon>
        <taxon>Embryophyta</taxon>
        <taxon>Tracheophyta</taxon>
        <taxon>Spermatophyta</taxon>
        <taxon>Magnoliopsida</taxon>
        <taxon>Liliopsida</taxon>
        <taxon>Dioscoreales</taxon>
        <taxon>Dioscoreaceae</taxon>
        <taxon>Dioscorea</taxon>
    </lineage>
</organism>
<dbReference type="Proteomes" id="UP000827976">
    <property type="component" value="Chromosome 19"/>
</dbReference>
<comment type="caution">
    <text evidence="1">The sequence shown here is derived from an EMBL/GenBank/DDBJ whole genome shotgun (WGS) entry which is preliminary data.</text>
</comment>
<reference evidence="2" key="1">
    <citation type="journal article" date="2022" name="Nat. Commun.">
        <title>Chromosome evolution and the genetic basis of agronomically important traits in greater yam.</title>
        <authorList>
            <person name="Bredeson J.V."/>
            <person name="Lyons J.B."/>
            <person name="Oniyinde I.O."/>
            <person name="Okereke N.R."/>
            <person name="Kolade O."/>
            <person name="Nnabue I."/>
            <person name="Nwadili C.O."/>
            <person name="Hribova E."/>
            <person name="Parker M."/>
            <person name="Nwogha J."/>
            <person name="Shu S."/>
            <person name="Carlson J."/>
            <person name="Kariba R."/>
            <person name="Muthemba S."/>
            <person name="Knop K."/>
            <person name="Barton G.J."/>
            <person name="Sherwood A.V."/>
            <person name="Lopez-Montes A."/>
            <person name="Asiedu R."/>
            <person name="Jamnadass R."/>
            <person name="Muchugi A."/>
            <person name="Goodstein D."/>
            <person name="Egesi C.N."/>
            <person name="Featherston J."/>
            <person name="Asfaw A."/>
            <person name="Simpson G.G."/>
            <person name="Dolezel J."/>
            <person name="Hendre P.S."/>
            <person name="Van Deynze A."/>
            <person name="Kumar P.L."/>
            <person name="Obidiegwu J.E."/>
            <person name="Bhattacharjee R."/>
            <person name="Rokhsar D.S."/>
        </authorList>
    </citation>
    <scope>NUCLEOTIDE SEQUENCE [LARGE SCALE GENOMIC DNA]</scope>
    <source>
        <strain evidence="2">cv. TDa95/00328</strain>
    </source>
</reference>
<dbReference type="EMBL" id="CM037029">
    <property type="protein sequence ID" value="KAH7653062.1"/>
    <property type="molecule type" value="Genomic_DNA"/>
</dbReference>
<accession>A0ACB7TYD4</accession>
<keyword evidence="2" id="KW-1185">Reference proteome</keyword>
<protein>
    <submittedName>
        <fullName evidence="1">Ubiquitin-conjugating enzyme E2 variant protein</fullName>
    </submittedName>
</protein>
<proteinExistence type="predicted"/>
<gene>
    <name evidence="1" type="ORF">IHE45_19G058300</name>
</gene>